<dbReference type="Proteomes" id="UP000694522">
    <property type="component" value="Unplaced"/>
</dbReference>
<accession>A0A8B9F9X4</accession>
<reference evidence="1" key="1">
    <citation type="submission" date="2025-08" db="UniProtKB">
        <authorList>
            <consortium name="Ensembl"/>
        </authorList>
    </citation>
    <scope>IDENTIFICATION</scope>
</reference>
<protein>
    <submittedName>
        <fullName evidence="1">Uncharacterized protein</fullName>
    </submittedName>
</protein>
<proteinExistence type="predicted"/>
<evidence type="ECO:0000313" key="2">
    <source>
        <dbReference type="Proteomes" id="UP000694522"/>
    </source>
</evidence>
<name>A0A8B9F9X4_9PSIT</name>
<evidence type="ECO:0000313" key="1">
    <source>
        <dbReference type="Ensembl" id="ENSACOP00000007001.1"/>
    </source>
</evidence>
<keyword evidence="2" id="KW-1185">Reference proteome</keyword>
<reference evidence="1" key="2">
    <citation type="submission" date="2025-09" db="UniProtKB">
        <authorList>
            <consortium name="Ensembl"/>
        </authorList>
    </citation>
    <scope>IDENTIFICATION</scope>
</reference>
<organism evidence="1 2">
    <name type="scientific">Amazona collaria</name>
    <name type="common">yellow-billed parrot</name>
    <dbReference type="NCBI Taxonomy" id="241587"/>
    <lineage>
        <taxon>Eukaryota</taxon>
        <taxon>Metazoa</taxon>
        <taxon>Chordata</taxon>
        <taxon>Craniata</taxon>
        <taxon>Vertebrata</taxon>
        <taxon>Euteleostomi</taxon>
        <taxon>Archelosauria</taxon>
        <taxon>Archosauria</taxon>
        <taxon>Dinosauria</taxon>
        <taxon>Saurischia</taxon>
        <taxon>Theropoda</taxon>
        <taxon>Coelurosauria</taxon>
        <taxon>Aves</taxon>
        <taxon>Neognathae</taxon>
        <taxon>Neoaves</taxon>
        <taxon>Telluraves</taxon>
        <taxon>Australaves</taxon>
        <taxon>Psittaciformes</taxon>
        <taxon>Psittacidae</taxon>
        <taxon>Amazona</taxon>
    </lineage>
</organism>
<dbReference type="Ensembl" id="ENSACOT00000007245.1">
    <property type="protein sequence ID" value="ENSACOP00000007001.1"/>
    <property type="gene ID" value="ENSACOG00000004915.1"/>
</dbReference>
<dbReference type="AlphaFoldDB" id="A0A8B9F9X4"/>
<sequence length="62" mass="7232">MEPVGTWGPGWTARCRGTPLRRGGWRGPTCWGCRPRRWRRWGCGAWGTRSSCWRPWSSSVPW</sequence>